<sequence length="337" mass="37549">MPSAQPPAKVLVTGANGFLALHIVKQLLEQNYIVRGTVRSAAKGEWIRSKFSEFGASFDFVVVQDITKEGAFDRAIEGVDAVIHTASPVPDNFLGTYDNVYIPAVRSAESIFKSLLNSPTVKRVVFTSSIVAMSMAGAHERGYTYSESDWNDGASSWVKEAPHDKPHPRFYFAAKTDAEHTAWNFYEQHKAEMKWDLVTLTPPYIFGPILQDEPNFSANLVYRKALEQKPADQVGLHAGFWIDVRDCARGHVLSLQKEEAGAERIFITGGALTWQEVYDELQSLNIPEIPKERVDDGDVKDVANTSKATGILGLTYRTLGESVRDTITVLRQRENQK</sequence>
<dbReference type="EMBL" id="KV417295">
    <property type="protein sequence ID" value="KZO94397.1"/>
    <property type="molecule type" value="Genomic_DNA"/>
</dbReference>
<reference evidence="4 5" key="1">
    <citation type="journal article" date="2016" name="Mol. Biol. Evol.">
        <title>Comparative Genomics of Early-Diverging Mushroom-Forming Fungi Provides Insights into the Origins of Lignocellulose Decay Capabilities.</title>
        <authorList>
            <person name="Nagy L.G."/>
            <person name="Riley R."/>
            <person name="Tritt A."/>
            <person name="Adam C."/>
            <person name="Daum C."/>
            <person name="Floudas D."/>
            <person name="Sun H."/>
            <person name="Yadav J.S."/>
            <person name="Pangilinan J."/>
            <person name="Larsson K.H."/>
            <person name="Matsuura K."/>
            <person name="Barry K."/>
            <person name="Labutti K."/>
            <person name="Kuo R."/>
            <person name="Ohm R.A."/>
            <person name="Bhattacharya S.S."/>
            <person name="Shirouzu T."/>
            <person name="Yoshinaga Y."/>
            <person name="Martin F.M."/>
            <person name="Grigoriev I.V."/>
            <person name="Hibbett D.S."/>
        </authorList>
    </citation>
    <scope>NUCLEOTIDE SEQUENCE [LARGE SCALE GENOMIC DNA]</scope>
    <source>
        <strain evidence="4 5">TUFC12733</strain>
    </source>
</reference>
<dbReference type="PANTHER" id="PTHR10366:SF564">
    <property type="entry name" value="STEROL-4-ALPHA-CARBOXYLATE 3-DEHYDROGENASE, DECARBOXYLATING"/>
    <property type="match status" value="1"/>
</dbReference>
<dbReference type="InterPro" id="IPR050425">
    <property type="entry name" value="NAD(P)_dehydrat-like"/>
</dbReference>
<protein>
    <submittedName>
        <fullName evidence="4">D-lactaldehyde dehydrogenase</fullName>
    </submittedName>
</protein>
<gene>
    <name evidence="4" type="ORF">CALVIDRAFT_565751</name>
</gene>
<organism evidence="4 5">
    <name type="scientific">Calocera viscosa (strain TUFC12733)</name>
    <dbReference type="NCBI Taxonomy" id="1330018"/>
    <lineage>
        <taxon>Eukaryota</taxon>
        <taxon>Fungi</taxon>
        <taxon>Dikarya</taxon>
        <taxon>Basidiomycota</taxon>
        <taxon>Agaricomycotina</taxon>
        <taxon>Dacrymycetes</taxon>
        <taxon>Dacrymycetales</taxon>
        <taxon>Dacrymycetaceae</taxon>
        <taxon>Calocera</taxon>
    </lineage>
</organism>
<evidence type="ECO:0000256" key="2">
    <source>
        <dbReference type="ARBA" id="ARBA00023445"/>
    </source>
</evidence>
<dbReference type="Pfam" id="PF01370">
    <property type="entry name" value="Epimerase"/>
    <property type="match status" value="1"/>
</dbReference>
<dbReference type="Gene3D" id="3.40.50.720">
    <property type="entry name" value="NAD(P)-binding Rossmann-like Domain"/>
    <property type="match status" value="1"/>
</dbReference>
<accession>A0A167K8Y9</accession>
<dbReference type="PANTHER" id="PTHR10366">
    <property type="entry name" value="NAD DEPENDENT EPIMERASE/DEHYDRATASE"/>
    <property type="match status" value="1"/>
</dbReference>
<dbReference type="InterPro" id="IPR036291">
    <property type="entry name" value="NAD(P)-bd_dom_sf"/>
</dbReference>
<dbReference type="GO" id="GO:0016616">
    <property type="term" value="F:oxidoreductase activity, acting on the CH-OH group of donors, NAD or NADP as acceptor"/>
    <property type="evidence" value="ECO:0007669"/>
    <property type="project" value="TreeGrafter"/>
</dbReference>
<name>A0A167K8Y9_CALVF</name>
<evidence type="ECO:0000256" key="1">
    <source>
        <dbReference type="ARBA" id="ARBA00023002"/>
    </source>
</evidence>
<keyword evidence="5" id="KW-1185">Reference proteome</keyword>
<dbReference type="Proteomes" id="UP000076738">
    <property type="component" value="Unassembled WGS sequence"/>
</dbReference>
<dbReference type="OrthoDB" id="2735536at2759"/>
<evidence type="ECO:0000259" key="3">
    <source>
        <dbReference type="Pfam" id="PF01370"/>
    </source>
</evidence>
<dbReference type="SUPFAM" id="SSF51735">
    <property type="entry name" value="NAD(P)-binding Rossmann-fold domains"/>
    <property type="match status" value="1"/>
</dbReference>
<evidence type="ECO:0000313" key="5">
    <source>
        <dbReference type="Proteomes" id="UP000076738"/>
    </source>
</evidence>
<evidence type="ECO:0000313" key="4">
    <source>
        <dbReference type="EMBL" id="KZO94397.1"/>
    </source>
</evidence>
<keyword evidence="1" id="KW-0560">Oxidoreductase</keyword>
<feature type="domain" description="NAD-dependent epimerase/dehydratase" evidence="3">
    <location>
        <begin position="10"/>
        <end position="264"/>
    </location>
</feature>
<comment type="similarity">
    <text evidence="2">Belongs to the NAD(P)-dependent epimerase/dehydratase family. Dihydroflavonol-4-reductase subfamily.</text>
</comment>
<proteinExistence type="inferred from homology"/>
<dbReference type="AlphaFoldDB" id="A0A167K8Y9"/>
<dbReference type="STRING" id="1330018.A0A167K8Y9"/>
<dbReference type="InterPro" id="IPR001509">
    <property type="entry name" value="Epimerase_deHydtase"/>
</dbReference>